<protein>
    <submittedName>
        <fullName evidence="2">Uncharacterized protein</fullName>
    </submittedName>
</protein>
<sequence length="240" mass="26457">MNRRVFLGASVSGIVGVTAGCLSDIIDDETTFQASLVRVSPDAVDETDYEHTRTEERVEHREYEDESYEETSYVSEYVREVEHSLEDLESSSVPAVVSVVSTPTVVVAGEELETLADRDPEVIVESVQDEYEDFSVENNVGGRAVEIDDLEVRVSFDTYAATATVADDADAEIDCVVDVVRFDAGEDSLVTVGIYPEDESLELSDEQDEVDTLLAGLEHGEDVDVDIDEETEIDHTDDDE</sequence>
<name>A0A1H6FIT7_9EURY</name>
<dbReference type="InterPro" id="IPR045396">
    <property type="entry name" value="DUF6517"/>
</dbReference>
<accession>A0A1H6FIT7</accession>
<evidence type="ECO:0000313" key="3">
    <source>
        <dbReference type="Proteomes" id="UP000199112"/>
    </source>
</evidence>
<reference evidence="3" key="1">
    <citation type="submission" date="2016-10" db="EMBL/GenBank/DDBJ databases">
        <authorList>
            <person name="Varghese N."/>
            <person name="Submissions S."/>
        </authorList>
    </citation>
    <scope>NUCLEOTIDE SEQUENCE [LARGE SCALE GENOMIC DNA]</scope>
    <source>
        <strain evidence="3">CGMCC 1.8981</strain>
    </source>
</reference>
<dbReference type="Pfam" id="PF20127">
    <property type="entry name" value="DUF6517"/>
    <property type="match status" value="1"/>
</dbReference>
<dbReference type="PROSITE" id="PS51257">
    <property type="entry name" value="PROKAR_LIPOPROTEIN"/>
    <property type="match status" value="1"/>
</dbReference>
<evidence type="ECO:0000256" key="1">
    <source>
        <dbReference type="SAM" id="MobiDB-lite"/>
    </source>
</evidence>
<dbReference type="Proteomes" id="UP000199112">
    <property type="component" value="Unassembled WGS sequence"/>
</dbReference>
<evidence type="ECO:0000313" key="2">
    <source>
        <dbReference type="EMBL" id="SEH10757.1"/>
    </source>
</evidence>
<organism evidence="2 3">
    <name type="scientific">Natronorubrum sediminis</name>
    <dbReference type="NCBI Taxonomy" id="640943"/>
    <lineage>
        <taxon>Archaea</taxon>
        <taxon>Methanobacteriati</taxon>
        <taxon>Methanobacteriota</taxon>
        <taxon>Stenosarchaea group</taxon>
        <taxon>Halobacteria</taxon>
        <taxon>Halobacteriales</taxon>
        <taxon>Natrialbaceae</taxon>
        <taxon>Natronorubrum</taxon>
    </lineage>
</organism>
<feature type="compositionally biased region" description="Acidic residues" evidence="1">
    <location>
        <begin position="221"/>
        <end position="240"/>
    </location>
</feature>
<feature type="region of interest" description="Disordered" evidence="1">
    <location>
        <begin position="216"/>
        <end position="240"/>
    </location>
</feature>
<dbReference type="AlphaFoldDB" id="A0A1H6FIT7"/>
<gene>
    <name evidence="2" type="ORF">SAMN04487967_0045</name>
</gene>
<dbReference type="OrthoDB" id="205286at2157"/>
<keyword evidence="3" id="KW-1185">Reference proteome</keyword>
<proteinExistence type="predicted"/>
<dbReference type="EMBL" id="FNWL01000001">
    <property type="protein sequence ID" value="SEH10757.1"/>
    <property type="molecule type" value="Genomic_DNA"/>
</dbReference>
<dbReference type="RefSeq" id="WP_090503255.1">
    <property type="nucleotide sequence ID" value="NZ_FNWL01000001.1"/>
</dbReference>